<dbReference type="Proteomes" id="UP000078558">
    <property type="component" value="Chromosome I"/>
</dbReference>
<evidence type="ECO:0000313" key="2">
    <source>
        <dbReference type="EMBL" id="SBT25656.1"/>
    </source>
</evidence>
<dbReference type="NCBIfam" id="TIGR03373">
    <property type="entry name" value="VI_minor_4"/>
    <property type="match status" value="1"/>
</dbReference>
<accession>A0A1C3K2C0</accession>
<reference evidence="2 4" key="1">
    <citation type="submission" date="2016-06" db="EMBL/GenBank/DDBJ databases">
        <authorList>
            <person name="Kjaerup R.B."/>
            <person name="Dalgaard T.S."/>
            <person name="Juul-Madsen H.R."/>
        </authorList>
    </citation>
    <scope>NUCLEOTIDE SEQUENCE [LARGE SCALE GENOMIC DNA]</scope>
    <source>
        <strain evidence="2">Orrdi1</strain>
    </source>
</reference>
<evidence type="ECO:0000313" key="4">
    <source>
        <dbReference type="Proteomes" id="UP000078558"/>
    </source>
</evidence>
<dbReference type="STRING" id="1851544.ODI_01283"/>
<sequence>MPGALMIGADAATPPAGARLGWYGKIPAAGDFVHRGVPRELIAWWDKWAQHGLSALKQMPLDAQREFTAAPLWNFAIPAGPGAGAVQLGTVAPSRDRVGRLYPLWAVWSVPLAAYESSVLDGAGPYYREASTALLSAVRHGSGAEQLDRALNHAANALRPGPPQPPPSSAGQDILDILNSGPGQTRPLVRSGPEGWPDLPACFNPGSHTSYWWTSQVDGAALQTYLHGGALNATLFARLFVASGRARF</sequence>
<dbReference type="KEGG" id="odi:ODI_R3984"/>
<gene>
    <name evidence="2" type="ORF">ODI_01283</name>
    <name evidence="3" type="ORF">ODI_R3984</name>
</gene>
<dbReference type="AlphaFoldDB" id="A0A1C3K2C0"/>
<proteinExistence type="predicted"/>
<organism evidence="2 4">
    <name type="scientific">Orrella dioscoreae</name>
    <dbReference type="NCBI Taxonomy" id="1851544"/>
    <lineage>
        <taxon>Bacteria</taxon>
        <taxon>Pseudomonadati</taxon>
        <taxon>Pseudomonadota</taxon>
        <taxon>Betaproteobacteria</taxon>
        <taxon>Burkholderiales</taxon>
        <taxon>Alcaligenaceae</taxon>
        <taxon>Orrella</taxon>
    </lineage>
</organism>
<dbReference type="PIRSF" id="PIRSF029287">
    <property type="entry name" value="UCP029287"/>
    <property type="match status" value="1"/>
</dbReference>
<keyword evidence="4" id="KW-1185">Reference proteome</keyword>
<evidence type="ECO:0000313" key="3">
    <source>
        <dbReference type="EMBL" id="SOE52191.1"/>
    </source>
</evidence>
<evidence type="ECO:0000256" key="1">
    <source>
        <dbReference type="SAM" id="MobiDB-lite"/>
    </source>
</evidence>
<dbReference type="EMBL" id="FLRC01000022">
    <property type="protein sequence ID" value="SBT25656.1"/>
    <property type="molecule type" value="Genomic_DNA"/>
</dbReference>
<protein>
    <submittedName>
        <fullName evidence="2">Protein phosphatase ImpM</fullName>
    </submittedName>
</protein>
<dbReference type="InterPro" id="IPR038225">
    <property type="entry name" value="TagF_sf"/>
</dbReference>
<dbReference type="Gene3D" id="3.40.1730.10">
    <property type="entry name" value="pa0076 domain"/>
    <property type="match status" value="1"/>
</dbReference>
<feature type="region of interest" description="Disordered" evidence="1">
    <location>
        <begin position="157"/>
        <end position="177"/>
    </location>
</feature>
<dbReference type="EMBL" id="LT907988">
    <property type="protein sequence ID" value="SOE52191.1"/>
    <property type="molecule type" value="Genomic_DNA"/>
</dbReference>
<name>A0A1C3K2C0_9BURK</name>
<dbReference type="InterPro" id="IPR017748">
    <property type="entry name" value="TagF"/>
</dbReference>
<reference evidence="3 4" key="2">
    <citation type="submission" date="2017-08" db="EMBL/GenBank/DDBJ databases">
        <authorList>
            <person name="de Groot N.N."/>
        </authorList>
    </citation>
    <scope>NUCLEOTIDE SEQUENCE [LARGE SCALE GENOMIC DNA]</scope>
    <source>
        <strain evidence="3">Orrdi1</strain>
    </source>
</reference>
<dbReference type="Pfam" id="PF09867">
    <property type="entry name" value="TagF_N"/>
    <property type="match status" value="1"/>
</dbReference>